<dbReference type="RefSeq" id="WP_122976635.1">
    <property type="nucleotide sequence ID" value="NZ_BOMX01000126.1"/>
</dbReference>
<comment type="caution">
    <text evidence="7">The sequence shown here is derived from an EMBL/GenBank/DDBJ whole genome shotgun (WGS) entry which is preliminary data.</text>
</comment>
<feature type="transmembrane region" description="Helical" evidence="6">
    <location>
        <begin position="20"/>
        <end position="42"/>
    </location>
</feature>
<keyword evidence="3 6" id="KW-0812">Transmembrane</keyword>
<evidence type="ECO:0000256" key="3">
    <source>
        <dbReference type="ARBA" id="ARBA00022692"/>
    </source>
</evidence>
<evidence type="ECO:0000313" key="8">
    <source>
        <dbReference type="Proteomes" id="UP000320239"/>
    </source>
</evidence>
<keyword evidence="2" id="KW-1003">Cell membrane</keyword>
<proteinExistence type="predicted"/>
<dbReference type="OrthoDB" id="30633at2"/>
<keyword evidence="8" id="KW-1185">Reference proteome</keyword>
<dbReference type="InterPro" id="IPR050833">
    <property type="entry name" value="Poly_Biosynth_Transport"/>
</dbReference>
<comment type="subcellular location">
    <subcellularLocation>
        <location evidence="1">Cell membrane</location>
        <topology evidence="1">Multi-pass membrane protein</topology>
    </subcellularLocation>
</comment>
<evidence type="ECO:0000256" key="4">
    <source>
        <dbReference type="ARBA" id="ARBA00022989"/>
    </source>
</evidence>
<keyword evidence="5 6" id="KW-0472">Membrane</keyword>
<feature type="transmembrane region" description="Helical" evidence="6">
    <location>
        <begin position="242"/>
        <end position="263"/>
    </location>
</feature>
<evidence type="ECO:0000313" key="7">
    <source>
        <dbReference type="EMBL" id="TWG10626.1"/>
    </source>
</evidence>
<feature type="transmembrane region" description="Helical" evidence="6">
    <location>
        <begin position="124"/>
        <end position="146"/>
    </location>
</feature>
<organism evidence="7 8">
    <name type="scientific">Actinoplanes teichomyceticus</name>
    <dbReference type="NCBI Taxonomy" id="1867"/>
    <lineage>
        <taxon>Bacteria</taxon>
        <taxon>Bacillati</taxon>
        <taxon>Actinomycetota</taxon>
        <taxon>Actinomycetes</taxon>
        <taxon>Micromonosporales</taxon>
        <taxon>Micromonosporaceae</taxon>
        <taxon>Actinoplanes</taxon>
    </lineage>
</organism>
<feature type="transmembrane region" description="Helical" evidence="6">
    <location>
        <begin position="404"/>
        <end position="423"/>
    </location>
</feature>
<sequence>MSRGRRRRESAFTAFRRSRVVAIAGSILGTQVVTSALGFVYWTVAARTLSVPVVGHLGSATAAAMLLGMLGMVGCGTLLISHLPELGPHRQRVMLVTAIGASAGVTAVLSVLFGLVAWRSLPAFAFLDPAGGTFWLLVAVAVLTALGNLFDQAMLVLGRPSAQVTRNAVASASKIVLLGAAVLAGRSGVDAALGAWLAGQLVACLLAVRAAVRLTPTAGRVTGGQMRAAVARFGGSAGRHHGMNIALAAPAALQPVIISAFVTADENAVYTTVRLVATVAFMAPYALAMALFAVSANDRQGAEQRARSVFRLSLAVSLLLSLVLLAGAPLILRVFGADYAHGGMADLRLLGLACPLLVVKDQYIARVQADRVLAEATPFVVVTTVLEIAGTVAGAATGGLTGSLVGWLLALAAGALWLASRHLSTPGSKVRRSTAGAPV</sequence>
<dbReference type="PANTHER" id="PTHR30250">
    <property type="entry name" value="PST FAMILY PREDICTED COLANIC ACID TRANSPORTER"/>
    <property type="match status" value="1"/>
</dbReference>
<gene>
    <name evidence="7" type="ORF">FHX34_107118</name>
</gene>
<feature type="transmembrane region" description="Helical" evidence="6">
    <location>
        <begin position="379"/>
        <end position="398"/>
    </location>
</feature>
<evidence type="ECO:0000256" key="6">
    <source>
        <dbReference type="SAM" id="Phobius"/>
    </source>
</evidence>
<dbReference type="Proteomes" id="UP000320239">
    <property type="component" value="Unassembled WGS sequence"/>
</dbReference>
<accession>A0A561VG75</accession>
<reference evidence="7 8" key="1">
    <citation type="submission" date="2019-06" db="EMBL/GenBank/DDBJ databases">
        <title>Sequencing the genomes of 1000 actinobacteria strains.</title>
        <authorList>
            <person name="Klenk H.-P."/>
        </authorList>
    </citation>
    <scope>NUCLEOTIDE SEQUENCE [LARGE SCALE GENOMIC DNA]</scope>
    <source>
        <strain evidence="7 8">DSM 43866</strain>
    </source>
</reference>
<evidence type="ECO:0000256" key="1">
    <source>
        <dbReference type="ARBA" id="ARBA00004651"/>
    </source>
</evidence>
<evidence type="ECO:0000256" key="2">
    <source>
        <dbReference type="ARBA" id="ARBA00022475"/>
    </source>
</evidence>
<dbReference type="AlphaFoldDB" id="A0A561VG75"/>
<protein>
    <submittedName>
        <fullName evidence="7">O-antigen/teichoic acid export membrane protein</fullName>
    </submittedName>
</protein>
<feature type="transmembrane region" description="Helical" evidence="6">
    <location>
        <begin position="339"/>
        <end position="359"/>
    </location>
</feature>
<dbReference type="EMBL" id="VIWY01000007">
    <property type="protein sequence ID" value="TWG10626.1"/>
    <property type="molecule type" value="Genomic_DNA"/>
</dbReference>
<feature type="transmembrane region" description="Helical" evidence="6">
    <location>
        <begin position="275"/>
        <end position="297"/>
    </location>
</feature>
<dbReference type="PANTHER" id="PTHR30250:SF11">
    <property type="entry name" value="O-ANTIGEN TRANSPORTER-RELATED"/>
    <property type="match status" value="1"/>
</dbReference>
<keyword evidence="4 6" id="KW-1133">Transmembrane helix</keyword>
<dbReference type="GO" id="GO:0005886">
    <property type="term" value="C:plasma membrane"/>
    <property type="evidence" value="ECO:0007669"/>
    <property type="project" value="UniProtKB-SubCell"/>
</dbReference>
<name>A0A561VG75_ACTTI</name>
<evidence type="ECO:0000256" key="5">
    <source>
        <dbReference type="ARBA" id="ARBA00023136"/>
    </source>
</evidence>
<feature type="transmembrane region" description="Helical" evidence="6">
    <location>
        <begin position="93"/>
        <end position="118"/>
    </location>
</feature>
<feature type="transmembrane region" description="Helical" evidence="6">
    <location>
        <begin position="309"/>
        <end position="333"/>
    </location>
</feature>
<feature type="transmembrane region" description="Helical" evidence="6">
    <location>
        <begin position="62"/>
        <end position="81"/>
    </location>
</feature>